<feature type="binding site" description="in other chain" evidence="8">
    <location>
        <begin position="10"/>
        <end position="12"/>
    </location>
    <ligand>
        <name>FMN</name>
        <dbReference type="ChEBI" id="CHEBI:58210"/>
        <note>ligand shared between dimeric partners</note>
    </ligand>
</feature>
<dbReference type="EC" id="1.-.-.-" evidence="7"/>
<feature type="binding site" evidence="8">
    <location>
        <position position="35"/>
    </location>
    <ligand>
        <name>FMN</name>
        <dbReference type="ChEBI" id="CHEBI:58210"/>
        <note>ligand shared between dimeric partners</note>
    </ligand>
</feature>
<dbReference type="Gene3D" id="3.40.109.10">
    <property type="entry name" value="NADH Oxidase"/>
    <property type="match status" value="1"/>
</dbReference>
<evidence type="ECO:0000256" key="7">
    <source>
        <dbReference type="PIRNR" id="PIRNR000232"/>
    </source>
</evidence>
<dbReference type="GO" id="GO:0016491">
    <property type="term" value="F:oxidoreductase activity"/>
    <property type="evidence" value="ECO:0007669"/>
    <property type="project" value="UniProtKB-UniRule"/>
</dbReference>
<evidence type="ECO:0000256" key="5">
    <source>
        <dbReference type="ARBA" id="ARBA00023002"/>
    </source>
</evidence>
<dbReference type="Proteomes" id="UP000185639">
    <property type="component" value="Unassembled WGS sequence"/>
</dbReference>
<evidence type="ECO:0000313" key="11">
    <source>
        <dbReference type="Proteomes" id="UP000185639"/>
    </source>
</evidence>
<dbReference type="InterPro" id="IPR052530">
    <property type="entry name" value="NAD(P)H_nitroreductase"/>
</dbReference>
<dbReference type="STRING" id="484498.SAMN05421686_109146"/>
<dbReference type="EMBL" id="FTOH01000009">
    <property type="protein sequence ID" value="SIT09243.1"/>
    <property type="molecule type" value="Genomic_DNA"/>
</dbReference>
<dbReference type="PIRSF" id="PIRSF000232">
    <property type="entry name" value="YdjA"/>
    <property type="match status" value="1"/>
</dbReference>
<dbReference type="InterPro" id="IPR026021">
    <property type="entry name" value="YdjA-like"/>
</dbReference>
<dbReference type="InterPro" id="IPR000415">
    <property type="entry name" value="Nitroreductase-like"/>
</dbReference>
<comment type="cofactor">
    <cofactor evidence="8">
        <name>FMN</name>
        <dbReference type="ChEBI" id="CHEBI:58210"/>
    </cofactor>
    <text evidence="8">Binds 1 FMN per subunit.</text>
</comment>
<evidence type="ECO:0000256" key="4">
    <source>
        <dbReference type="ARBA" id="ARBA00022857"/>
    </source>
</evidence>
<accession>A0A1N7PF23</accession>
<evidence type="ECO:0000256" key="1">
    <source>
        <dbReference type="ARBA" id="ARBA00007118"/>
    </source>
</evidence>
<evidence type="ECO:0000259" key="9">
    <source>
        <dbReference type="Pfam" id="PF00881"/>
    </source>
</evidence>
<reference evidence="11" key="1">
    <citation type="submission" date="2017-01" db="EMBL/GenBank/DDBJ databases">
        <authorList>
            <person name="Varghese N."/>
            <person name="Submissions S."/>
        </authorList>
    </citation>
    <scope>NUCLEOTIDE SEQUENCE [LARGE SCALE GENOMIC DNA]</scope>
    <source>
        <strain evidence="11">DSM 24913</strain>
    </source>
</reference>
<feature type="binding site" evidence="8">
    <location>
        <position position="39"/>
    </location>
    <ligand>
        <name>FMN</name>
        <dbReference type="ChEBI" id="CHEBI:58210"/>
        <note>ligand shared between dimeric partners</note>
    </ligand>
</feature>
<dbReference type="Pfam" id="PF00881">
    <property type="entry name" value="Nitroreductase"/>
    <property type="match status" value="1"/>
</dbReference>
<dbReference type="SUPFAM" id="SSF55469">
    <property type="entry name" value="FMN-dependent nitroreductase-like"/>
    <property type="match status" value="1"/>
</dbReference>
<keyword evidence="2 7" id="KW-0285">Flavoprotein</keyword>
<comment type="similarity">
    <text evidence="1 7">Belongs to the nitroreductase family.</text>
</comment>
<dbReference type="OrthoDB" id="9804207at2"/>
<dbReference type="PANTHER" id="PTHR43821:SF1">
    <property type="entry name" value="NAD(P)H NITROREDUCTASE YDJA-RELATED"/>
    <property type="match status" value="1"/>
</dbReference>
<gene>
    <name evidence="10" type="ORF">SAMN05421686_109146</name>
</gene>
<dbReference type="InterPro" id="IPR029479">
    <property type="entry name" value="Nitroreductase"/>
</dbReference>
<evidence type="ECO:0000313" key="10">
    <source>
        <dbReference type="EMBL" id="SIT09243.1"/>
    </source>
</evidence>
<keyword evidence="5 7" id="KW-0560">Oxidoreductase</keyword>
<dbReference type="AlphaFoldDB" id="A0A1N7PF23"/>
<dbReference type="CDD" id="cd02135">
    <property type="entry name" value="YdjA-like"/>
    <property type="match status" value="1"/>
</dbReference>
<evidence type="ECO:0000256" key="3">
    <source>
        <dbReference type="ARBA" id="ARBA00022643"/>
    </source>
</evidence>
<proteinExistence type="inferred from homology"/>
<evidence type="ECO:0000256" key="8">
    <source>
        <dbReference type="PIRSR" id="PIRSR000232-1"/>
    </source>
</evidence>
<organism evidence="10 11">
    <name type="scientific">Thalassolituus maritimus</name>
    <dbReference type="NCBI Taxonomy" id="484498"/>
    <lineage>
        <taxon>Bacteria</taxon>
        <taxon>Pseudomonadati</taxon>
        <taxon>Pseudomonadota</taxon>
        <taxon>Gammaproteobacteria</taxon>
        <taxon>Oceanospirillales</taxon>
        <taxon>Oceanospirillaceae</taxon>
        <taxon>Thalassolituus</taxon>
    </lineage>
</organism>
<sequence>MDAIRAITERVSVAQLTGPDITQEQKEILFKAALRAPDHAWMRPSRYLTIEGEAREELGKIFYKYQAGREVLSPEKAKKIKNMLLRAPLVIVGITHLEEHPKVPRDEQLLSTGAGVQNMLNAAYAMGLGAIWRTGAMAECEGVRKALGLNRDDVITAFLYVGHINTTPKPVPDVELSEYVTAWTGETS</sequence>
<evidence type="ECO:0000256" key="6">
    <source>
        <dbReference type="ARBA" id="ARBA00023027"/>
    </source>
</evidence>
<keyword evidence="4 7" id="KW-0521">NADP</keyword>
<feature type="binding site" description="in other chain" evidence="8">
    <location>
        <begin position="132"/>
        <end position="134"/>
    </location>
    <ligand>
        <name>FMN</name>
        <dbReference type="ChEBI" id="CHEBI:58210"/>
        <note>ligand shared between dimeric partners</note>
    </ligand>
</feature>
<evidence type="ECO:0000256" key="2">
    <source>
        <dbReference type="ARBA" id="ARBA00022630"/>
    </source>
</evidence>
<feature type="domain" description="Nitroreductase" evidence="9">
    <location>
        <begin position="7"/>
        <end position="163"/>
    </location>
</feature>
<name>A0A1N7PF23_9GAMM</name>
<protein>
    <recommendedName>
        <fullName evidence="7">Putative NAD(P)H nitroreductase</fullName>
        <ecNumber evidence="7">1.-.-.-</ecNumber>
    </recommendedName>
</protein>
<keyword evidence="3 7" id="KW-0288">FMN</keyword>
<dbReference type="PANTHER" id="PTHR43821">
    <property type="entry name" value="NAD(P)H NITROREDUCTASE YDJA-RELATED"/>
    <property type="match status" value="1"/>
</dbReference>
<keyword evidence="11" id="KW-1185">Reference proteome</keyword>
<dbReference type="RefSeq" id="WP_076517227.1">
    <property type="nucleotide sequence ID" value="NZ_CAJWBH010000020.1"/>
</dbReference>
<keyword evidence="6 7" id="KW-0520">NAD</keyword>